<dbReference type="EMBL" id="LAZR01003339">
    <property type="protein sequence ID" value="KKN19409.1"/>
    <property type="molecule type" value="Genomic_DNA"/>
</dbReference>
<protein>
    <recommendedName>
        <fullName evidence="2">Terminase small subunit</fullName>
    </recommendedName>
</protein>
<dbReference type="InterPro" id="IPR005335">
    <property type="entry name" value="Terminase_ssu"/>
</dbReference>
<name>A0A0F9NNE4_9ZZZZ</name>
<dbReference type="InterPro" id="IPR038713">
    <property type="entry name" value="Terminase_Gp1_N_sf"/>
</dbReference>
<evidence type="ECO:0008006" key="2">
    <source>
        <dbReference type="Google" id="ProtNLM"/>
    </source>
</evidence>
<accession>A0A0F9NNE4</accession>
<evidence type="ECO:0000313" key="1">
    <source>
        <dbReference type="EMBL" id="KKN19409.1"/>
    </source>
</evidence>
<gene>
    <name evidence="1" type="ORF">LCGC14_0946200</name>
</gene>
<dbReference type="Gene3D" id="1.10.10.1400">
    <property type="entry name" value="Terminase, small subunit, N-terminal DNA-binding domain, HTH motif"/>
    <property type="match status" value="1"/>
</dbReference>
<dbReference type="GO" id="GO:0051276">
    <property type="term" value="P:chromosome organization"/>
    <property type="evidence" value="ECO:0007669"/>
    <property type="project" value="InterPro"/>
</dbReference>
<sequence length="133" mass="14678">MRKQKISDKQIRFAQEYMIDSNATQAATRAGYAKISAKVSGHNCITNYNVKQELAKLQAKAAAEIGFTIERAQQMYLEDREFASKVNQAGARVTATTGICRLYGMDKDAGGNREQTIIVISPRKSVESEVIDG</sequence>
<comment type="caution">
    <text evidence="1">The sequence shown here is derived from an EMBL/GenBank/DDBJ whole genome shotgun (WGS) entry which is preliminary data.</text>
</comment>
<dbReference type="AlphaFoldDB" id="A0A0F9NNE4"/>
<reference evidence="1" key="1">
    <citation type="journal article" date="2015" name="Nature">
        <title>Complex archaea that bridge the gap between prokaryotes and eukaryotes.</title>
        <authorList>
            <person name="Spang A."/>
            <person name="Saw J.H."/>
            <person name="Jorgensen S.L."/>
            <person name="Zaremba-Niedzwiedzka K."/>
            <person name="Martijn J."/>
            <person name="Lind A.E."/>
            <person name="van Eijk R."/>
            <person name="Schleper C."/>
            <person name="Guy L."/>
            <person name="Ettema T.J."/>
        </authorList>
    </citation>
    <scope>NUCLEOTIDE SEQUENCE</scope>
</reference>
<proteinExistence type="predicted"/>
<dbReference type="Pfam" id="PF03592">
    <property type="entry name" value="Terminase_2"/>
    <property type="match status" value="1"/>
</dbReference>
<organism evidence="1">
    <name type="scientific">marine sediment metagenome</name>
    <dbReference type="NCBI Taxonomy" id="412755"/>
    <lineage>
        <taxon>unclassified sequences</taxon>
        <taxon>metagenomes</taxon>
        <taxon>ecological metagenomes</taxon>
    </lineage>
</organism>